<dbReference type="InterPro" id="IPR015943">
    <property type="entry name" value="WD40/YVTN_repeat-like_dom_sf"/>
</dbReference>
<dbReference type="EMBL" id="JAUTXT010000016">
    <property type="protein sequence ID" value="KAK3675142.1"/>
    <property type="molecule type" value="Genomic_DNA"/>
</dbReference>
<dbReference type="PANTHER" id="PTHR22846:SF2">
    <property type="entry name" value="F-BOX-LIKE_WD REPEAT-CONTAINING PROTEIN EBI"/>
    <property type="match status" value="1"/>
</dbReference>
<evidence type="ECO:0000256" key="5">
    <source>
        <dbReference type="SAM" id="MobiDB-lite"/>
    </source>
</evidence>
<protein>
    <recommendedName>
        <fullName evidence="8">LisH domain-containing protein</fullName>
    </recommendedName>
</protein>
<dbReference type="InterPro" id="IPR045183">
    <property type="entry name" value="Ebi-like"/>
</dbReference>
<dbReference type="InterPro" id="IPR011044">
    <property type="entry name" value="Quino_amine_DH_bsu"/>
</dbReference>
<keyword evidence="3" id="KW-0677">Repeat</keyword>
<comment type="caution">
    <text evidence="6">The sequence shown here is derived from an EMBL/GenBank/DDBJ whole genome shotgun (WGS) entry which is preliminary data.</text>
</comment>
<dbReference type="PROSITE" id="PS50896">
    <property type="entry name" value="LISH"/>
    <property type="match status" value="1"/>
</dbReference>
<dbReference type="GO" id="GO:0006357">
    <property type="term" value="P:regulation of transcription by RNA polymerase II"/>
    <property type="evidence" value="ECO:0007669"/>
    <property type="project" value="TreeGrafter"/>
</dbReference>
<feature type="region of interest" description="Disordered" evidence="5">
    <location>
        <begin position="98"/>
        <end position="202"/>
    </location>
</feature>
<gene>
    <name evidence="6" type="ORF">LTR78_005076</name>
</gene>
<comment type="subcellular location">
    <subcellularLocation>
        <location evidence="1">Nucleus</location>
    </subcellularLocation>
</comment>
<keyword evidence="7" id="KW-1185">Reference proteome</keyword>
<dbReference type="GO" id="GO:0034967">
    <property type="term" value="C:Set3 complex"/>
    <property type="evidence" value="ECO:0007669"/>
    <property type="project" value="TreeGrafter"/>
</dbReference>
<dbReference type="Gene3D" id="1.20.960.30">
    <property type="match status" value="1"/>
</dbReference>
<dbReference type="Pfam" id="PF08513">
    <property type="entry name" value="LisH"/>
    <property type="match status" value="1"/>
</dbReference>
<evidence type="ECO:0008006" key="8">
    <source>
        <dbReference type="Google" id="ProtNLM"/>
    </source>
</evidence>
<dbReference type="AlphaFoldDB" id="A0AAE0WNU3"/>
<dbReference type="Gene3D" id="2.130.10.10">
    <property type="entry name" value="YVTN repeat-like/Quinoprotein amine dehydrogenase"/>
    <property type="match status" value="1"/>
</dbReference>
<dbReference type="GO" id="GO:0003714">
    <property type="term" value="F:transcription corepressor activity"/>
    <property type="evidence" value="ECO:0007669"/>
    <property type="project" value="InterPro"/>
</dbReference>
<feature type="compositionally biased region" description="Acidic residues" evidence="5">
    <location>
        <begin position="102"/>
        <end position="112"/>
    </location>
</feature>
<organism evidence="6 7">
    <name type="scientific">Recurvomyces mirabilis</name>
    <dbReference type="NCBI Taxonomy" id="574656"/>
    <lineage>
        <taxon>Eukaryota</taxon>
        <taxon>Fungi</taxon>
        <taxon>Dikarya</taxon>
        <taxon>Ascomycota</taxon>
        <taxon>Pezizomycotina</taxon>
        <taxon>Dothideomycetes</taxon>
        <taxon>Dothideomycetidae</taxon>
        <taxon>Mycosphaerellales</taxon>
        <taxon>Teratosphaeriaceae</taxon>
        <taxon>Recurvomyces</taxon>
    </lineage>
</organism>
<evidence type="ECO:0000256" key="2">
    <source>
        <dbReference type="ARBA" id="ARBA00022574"/>
    </source>
</evidence>
<proteinExistence type="predicted"/>
<evidence type="ECO:0000256" key="4">
    <source>
        <dbReference type="ARBA" id="ARBA00023242"/>
    </source>
</evidence>
<dbReference type="Proteomes" id="UP001274830">
    <property type="component" value="Unassembled WGS sequence"/>
</dbReference>
<evidence type="ECO:0000313" key="6">
    <source>
        <dbReference type="EMBL" id="KAK3675142.1"/>
    </source>
</evidence>
<feature type="region of interest" description="Disordered" evidence="5">
    <location>
        <begin position="626"/>
        <end position="647"/>
    </location>
</feature>
<evidence type="ECO:0000256" key="1">
    <source>
        <dbReference type="ARBA" id="ARBA00004123"/>
    </source>
</evidence>
<accession>A0AAE0WNU3</accession>
<name>A0AAE0WNU3_9PEZI</name>
<reference evidence="6" key="1">
    <citation type="submission" date="2023-07" db="EMBL/GenBank/DDBJ databases">
        <title>Black Yeasts Isolated from many extreme environments.</title>
        <authorList>
            <person name="Coleine C."/>
            <person name="Stajich J.E."/>
            <person name="Selbmann L."/>
        </authorList>
    </citation>
    <scope>NUCLEOTIDE SEQUENCE</scope>
    <source>
        <strain evidence="6">CCFEE 5485</strain>
    </source>
</reference>
<dbReference type="SUPFAM" id="SSF50978">
    <property type="entry name" value="WD40 repeat-like"/>
    <property type="match status" value="1"/>
</dbReference>
<keyword evidence="2" id="KW-0853">WD repeat</keyword>
<feature type="compositionally biased region" description="Basic and acidic residues" evidence="5">
    <location>
        <begin position="168"/>
        <end position="177"/>
    </location>
</feature>
<dbReference type="InterPro" id="IPR036322">
    <property type="entry name" value="WD40_repeat_dom_sf"/>
</dbReference>
<keyword evidence="4" id="KW-0539">Nucleus</keyword>
<dbReference type="InterPro" id="IPR006594">
    <property type="entry name" value="LisH"/>
</dbReference>
<evidence type="ECO:0000313" key="7">
    <source>
        <dbReference type="Proteomes" id="UP001274830"/>
    </source>
</evidence>
<evidence type="ECO:0000256" key="3">
    <source>
        <dbReference type="ARBA" id="ARBA00022737"/>
    </source>
</evidence>
<dbReference type="PANTHER" id="PTHR22846">
    <property type="entry name" value="WD40 REPEAT PROTEIN"/>
    <property type="match status" value="1"/>
</dbReference>
<dbReference type="SUPFAM" id="SSF50969">
    <property type="entry name" value="YVTN repeat-like/Quinoprotein amine dehydrogenase"/>
    <property type="match status" value="1"/>
</dbReference>
<sequence>MSTLHSDHINYLIWRYLQEHGHETAATAFQRDWQRPYDYRDPENLPFANVVKRDALISVVQDGLYFDQLSSGTRKGFRKYRWTGVNPRVAVDEQQRALSVGGEEDAEGEEVEDVRSVSAIGSRPGSSGKRKGPPPVMRAPDEFPTPAAKRQRRDESAHVNGDGDAMDVDEKSPRAEDGGDEDAEVASLEGGSEGGVPDAQERYDSMDVMTQTEVKVGPKTSTMYWKIDKPGATIYHSMWNPDTDAKNARSLLTVGEGLCRFYEVPEGLDGTRMSHVDDPYMPASGTVTASAWHPHGHSATCAMEAALQLSDSVRKPHHLVLNHGRERGSTVWDANPCMLEPPGVMICMRYSPSGTYILGLRTNMARGMVQIWKAPSAQGEDGEEVPYEPIAYRLFDTQALDACWTNDETFLICGDNLAAAYQLHPGQERTFHPPDPNGRGLVERSGSLIGFVDTWDKLRYDVGLGAAVIISTVTKTLVTIPLDSDLEVNMKAFTSIDGQHELPGQITAAAFQPRGPSSAAPPDPEVDEETKGTLIACTFAEGFCVIYSITRPEKGRTGSSKAFFLRFPAAALALAWSASGRYLAVGGTEAVQIYDVESFGPGQEVRMPLVNWPSDPGMFREKRRNGAVNGNHGEAGEEEEMMPPSLSWSSDGESLGFALERQIAVIRFNPPLHGDNVGQRHAMTNGAG</sequence>